<dbReference type="AlphaFoldDB" id="A0AA51X8N1"/>
<accession>A0AA51X8N1</accession>
<evidence type="ECO:0000313" key="1">
    <source>
        <dbReference type="EMBL" id="WMS89156.1"/>
    </source>
</evidence>
<evidence type="ECO:0000313" key="2">
    <source>
        <dbReference type="Proteomes" id="UP001239782"/>
    </source>
</evidence>
<gene>
    <name evidence="1" type="ORF">Q9312_09655</name>
</gene>
<dbReference type="Pfam" id="PF04199">
    <property type="entry name" value="Cyclase"/>
    <property type="match status" value="1"/>
</dbReference>
<dbReference type="GO" id="GO:0004061">
    <property type="term" value="F:arylformamidase activity"/>
    <property type="evidence" value="ECO:0007669"/>
    <property type="project" value="InterPro"/>
</dbReference>
<dbReference type="Gene3D" id="3.50.30.50">
    <property type="entry name" value="Putative cyclase"/>
    <property type="match status" value="1"/>
</dbReference>
<organism evidence="1 2">
    <name type="scientific">Pleionea litopenaei</name>
    <dbReference type="NCBI Taxonomy" id="3070815"/>
    <lineage>
        <taxon>Bacteria</taxon>
        <taxon>Pseudomonadati</taxon>
        <taxon>Pseudomonadota</taxon>
        <taxon>Gammaproteobacteria</taxon>
        <taxon>Oceanospirillales</taxon>
        <taxon>Pleioneaceae</taxon>
        <taxon>Pleionea</taxon>
    </lineage>
</organism>
<sequence>MKMRLSVEGHDYRVDMSAAINIAIPLSFDQAQPNHFGAEYASAEVLQDGEFIGDTTLGGSCNVRRLHITPHCNGTHTESVSHIVNQPIAVGQLAQSLLPATLITVIPSLAKDTFDSYTHALTDNDKVISKSALVTELSSIDSPWVEALIVRTLPNEEVKKTLTYNNDNQPPFFTHDAIDYLIEKGVKHLIVDFPSIDKMYDHGLLSNHRRFWNVAIGIHAITEHTRIDQTITELAFIANDVNDGHYLLSLNIAPFETDAAPSRPVLYPMELLND</sequence>
<dbReference type="InterPro" id="IPR037175">
    <property type="entry name" value="KFase_sf"/>
</dbReference>
<dbReference type="RefSeq" id="WP_309204412.1">
    <property type="nucleotide sequence ID" value="NZ_CP133548.1"/>
</dbReference>
<dbReference type="SUPFAM" id="SSF102198">
    <property type="entry name" value="Putative cyclase"/>
    <property type="match status" value="1"/>
</dbReference>
<dbReference type="InterPro" id="IPR007325">
    <property type="entry name" value="KFase/CYL"/>
</dbReference>
<dbReference type="KEGG" id="plei:Q9312_09655"/>
<name>A0AA51X8N1_9GAMM</name>
<keyword evidence="2" id="KW-1185">Reference proteome</keyword>
<reference evidence="1 2" key="1">
    <citation type="submission" date="2023-08" db="EMBL/GenBank/DDBJ databases">
        <title>Pleionea litopenaei sp. nov., isolated from stomach of juvenile Litopenaeus vannamei.</title>
        <authorList>
            <person name="Rho A.M."/>
            <person name="Hwang C.Y."/>
        </authorList>
    </citation>
    <scope>NUCLEOTIDE SEQUENCE [LARGE SCALE GENOMIC DNA]</scope>
    <source>
        <strain evidence="1 2">HL-JVS1</strain>
    </source>
</reference>
<dbReference type="EMBL" id="CP133548">
    <property type="protein sequence ID" value="WMS89156.1"/>
    <property type="molecule type" value="Genomic_DNA"/>
</dbReference>
<dbReference type="GO" id="GO:0019441">
    <property type="term" value="P:L-tryptophan catabolic process to kynurenine"/>
    <property type="evidence" value="ECO:0007669"/>
    <property type="project" value="InterPro"/>
</dbReference>
<protein>
    <submittedName>
        <fullName evidence="1">Cyclase family protein</fullName>
    </submittedName>
</protein>
<proteinExistence type="predicted"/>
<dbReference type="Proteomes" id="UP001239782">
    <property type="component" value="Chromosome"/>
</dbReference>